<accession>A0A6N3C3T1</accession>
<evidence type="ECO:0000256" key="1">
    <source>
        <dbReference type="ARBA" id="ARBA00004651"/>
    </source>
</evidence>
<keyword evidence="4 6" id="KW-1133">Transmembrane helix</keyword>
<feature type="transmembrane region" description="Helical" evidence="6">
    <location>
        <begin position="12"/>
        <end position="41"/>
    </location>
</feature>
<sequence>MKYIYNLAFKMAISATVALVIANFFNVQFATVAAVIAILSIQDTKKKALIVGKNRIVACIIAIFLSIGIFKILGQNAISFAIFLLIFIPVTSRFNIAEGMVPAVVLSTHLLVAADLNVYWILNELLITFIGVGIASIANLFMPSLQYEFNEDKEYIEKSYKIILYKMANSLVSYTVDIDEEIIMNELEKRLTESVNRAYKIASNNLLNSDSYYIDYMNMRKNQFDIIKKLRSHFEKFYMSFEQTYMISKFTKSVAAQIKDSNDCLDLLEELEVLKGDFKEMALPKTREEFENRAQLLQFLNDMEDLLRIKRNFILNHPTENKRYKFTKKE</sequence>
<dbReference type="Gene3D" id="1.20.120.940">
    <property type="entry name" value="Putative aromatic acid exporter, C-terminal domain"/>
    <property type="match status" value="1"/>
</dbReference>
<reference evidence="8" key="1">
    <citation type="submission" date="2019-11" db="EMBL/GenBank/DDBJ databases">
        <authorList>
            <person name="Feng L."/>
        </authorList>
    </citation>
    <scope>NUCLEOTIDE SEQUENCE</scope>
    <source>
        <strain evidence="8">CTertiumLFYP3</strain>
    </source>
</reference>
<dbReference type="InterPro" id="IPR010343">
    <property type="entry name" value="ArAE_1"/>
</dbReference>
<dbReference type="RefSeq" id="WP_156625996.1">
    <property type="nucleotide sequence ID" value="NZ_CACRTO010000014.1"/>
</dbReference>
<dbReference type="Pfam" id="PF11728">
    <property type="entry name" value="ArAE_1_C"/>
    <property type="match status" value="1"/>
</dbReference>
<gene>
    <name evidence="8" type="ORF">CTLFYP3_01489</name>
</gene>
<evidence type="ECO:0000256" key="6">
    <source>
        <dbReference type="SAM" id="Phobius"/>
    </source>
</evidence>
<dbReference type="AlphaFoldDB" id="A0A6N3C3T1"/>
<evidence type="ECO:0000259" key="7">
    <source>
        <dbReference type="Pfam" id="PF11728"/>
    </source>
</evidence>
<keyword evidence="3 6" id="KW-0812">Transmembrane</keyword>
<dbReference type="InterPro" id="IPR038323">
    <property type="entry name" value="ArAE_1_C_sf"/>
</dbReference>
<proteinExistence type="predicted"/>
<feature type="transmembrane region" description="Helical" evidence="6">
    <location>
        <begin position="78"/>
        <end position="96"/>
    </location>
</feature>
<comment type="subcellular location">
    <subcellularLocation>
        <location evidence="1">Cell membrane</location>
        <topology evidence="1">Multi-pass membrane protein</topology>
    </subcellularLocation>
</comment>
<feature type="transmembrane region" description="Helical" evidence="6">
    <location>
        <begin position="53"/>
        <end position="72"/>
    </location>
</feature>
<organism evidence="8">
    <name type="scientific">Clostridium tertium</name>
    <dbReference type="NCBI Taxonomy" id="1559"/>
    <lineage>
        <taxon>Bacteria</taxon>
        <taxon>Bacillati</taxon>
        <taxon>Bacillota</taxon>
        <taxon>Clostridia</taxon>
        <taxon>Eubacteriales</taxon>
        <taxon>Clostridiaceae</taxon>
        <taxon>Clostridium</taxon>
    </lineage>
</organism>
<evidence type="ECO:0000313" key="8">
    <source>
        <dbReference type="EMBL" id="VYU10682.1"/>
    </source>
</evidence>
<evidence type="ECO:0000256" key="3">
    <source>
        <dbReference type="ARBA" id="ARBA00022692"/>
    </source>
</evidence>
<keyword evidence="2" id="KW-1003">Cell membrane</keyword>
<dbReference type="InterPro" id="IPR021062">
    <property type="entry name" value="ArAE_1_C"/>
</dbReference>
<feature type="domain" description="Putative aromatic acid exporter C-terminal" evidence="7">
    <location>
        <begin position="148"/>
        <end position="311"/>
    </location>
</feature>
<evidence type="ECO:0000256" key="4">
    <source>
        <dbReference type="ARBA" id="ARBA00022989"/>
    </source>
</evidence>
<dbReference type="EMBL" id="CACRTO010000014">
    <property type="protein sequence ID" value="VYU10682.1"/>
    <property type="molecule type" value="Genomic_DNA"/>
</dbReference>
<name>A0A6N3C3T1_9CLOT</name>
<dbReference type="PANTHER" id="PTHR40064:SF1">
    <property type="entry name" value="MEMBRANE PROTEIN"/>
    <property type="match status" value="1"/>
</dbReference>
<evidence type="ECO:0000256" key="5">
    <source>
        <dbReference type="ARBA" id="ARBA00023136"/>
    </source>
</evidence>
<keyword evidence="5 6" id="KW-0472">Membrane</keyword>
<feature type="transmembrane region" description="Helical" evidence="6">
    <location>
        <begin position="126"/>
        <end position="145"/>
    </location>
</feature>
<dbReference type="GO" id="GO:0005886">
    <property type="term" value="C:plasma membrane"/>
    <property type="evidence" value="ECO:0007669"/>
    <property type="project" value="UniProtKB-SubCell"/>
</dbReference>
<dbReference type="PANTHER" id="PTHR40064">
    <property type="entry name" value="MEMBRANE PROTEIN-RELATED"/>
    <property type="match status" value="1"/>
</dbReference>
<dbReference type="InterPro" id="IPR052984">
    <property type="entry name" value="UPF0421"/>
</dbReference>
<evidence type="ECO:0000256" key="2">
    <source>
        <dbReference type="ARBA" id="ARBA00022475"/>
    </source>
</evidence>
<dbReference type="Pfam" id="PF06081">
    <property type="entry name" value="ArAE_1"/>
    <property type="match status" value="1"/>
</dbReference>
<protein>
    <recommendedName>
        <fullName evidence="7">Putative aromatic acid exporter C-terminal domain-containing protein</fullName>
    </recommendedName>
</protein>